<dbReference type="NCBIfam" id="TIGR00996">
    <property type="entry name" value="Mtu_fam_mce"/>
    <property type="match status" value="1"/>
</dbReference>
<evidence type="ECO:0000256" key="1">
    <source>
        <dbReference type="SAM" id="Phobius"/>
    </source>
</evidence>
<feature type="domain" description="Mammalian cell entry C-terminal" evidence="3">
    <location>
        <begin position="119"/>
        <end position="292"/>
    </location>
</feature>
<keyword evidence="5" id="KW-1185">Reference proteome</keyword>
<dbReference type="Pfam" id="PF02470">
    <property type="entry name" value="MlaD"/>
    <property type="match status" value="1"/>
</dbReference>
<reference evidence="4 5" key="1">
    <citation type="submission" date="2024-10" db="EMBL/GenBank/DDBJ databases">
        <title>The Natural Products Discovery Center: Release of the First 8490 Sequenced Strains for Exploring Actinobacteria Biosynthetic Diversity.</title>
        <authorList>
            <person name="Kalkreuter E."/>
            <person name="Kautsar S.A."/>
            <person name="Yang D."/>
            <person name="Bader C.D."/>
            <person name="Teijaro C.N."/>
            <person name="Fluegel L."/>
            <person name="Davis C.M."/>
            <person name="Simpson J.R."/>
            <person name="Lauterbach L."/>
            <person name="Steele A.D."/>
            <person name="Gui C."/>
            <person name="Meng S."/>
            <person name="Li G."/>
            <person name="Viehrig K."/>
            <person name="Ye F."/>
            <person name="Su P."/>
            <person name="Kiefer A.F."/>
            <person name="Nichols A."/>
            <person name="Cepeda A.J."/>
            <person name="Yan W."/>
            <person name="Fan B."/>
            <person name="Jiang Y."/>
            <person name="Adhikari A."/>
            <person name="Zheng C.-J."/>
            <person name="Schuster L."/>
            <person name="Cowan T.M."/>
            <person name="Smanski M.J."/>
            <person name="Chevrette M.G."/>
            <person name="De Carvalho L.P.S."/>
            <person name="Shen B."/>
        </authorList>
    </citation>
    <scope>NUCLEOTIDE SEQUENCE [LARGE SCALE GENOMIC DNA]</scope>
    <source>
        <strain evidence="4 5">NPDC002593</strain>
    </source>
</reference>
<gene>
    <name evidence="4" type="ORF">ACFYXQ_34040</name>
</gene>
<evidence type="ECO:0000313" key="4">
    <source>
        <dbReference type="EMBL" id="MFF3572802.1"/>
    </source>
</evidence>
<keyword evidence="1" id="KW-1133">Transmembrane helix</keyword>
<keyword evidence="1" id="KW-0812">Transmembrane</keyword>
<feature type="domain" description="Mce/MlaD" evidence="2">
    <location>
        <begin position="40"/>
        <end position="114"/>
    </location>
</feature>
<dbReference type="InterPro" id="IPR003399">
    <property type="entry name" value="Mce/MlaD"/>
</dbReference>
<dbReference type="Pfam" id="PF11887">
    <property type="entry name" value="Mce4_CUP1"/>
    <property type="match status" value="1"/>
</dbReference>
<dbReference type="InterPro" id="IPR052336">
    <property type="entry name" value="MlaD_Phospholipid_Transporter"/>
</dbReference>
<dbReference type="PANTHER" id="PTHR33371">
    <property type="entry name" value="INTERMEMBRANE PHOSPHOLIPID TRANSPORT SYSTEM BINDING PROTEIN MLAD-RELATED"/>
    <property type="match status" value="1"/>
</dbReference>
<evidence type="ECO:0000259" key="2">
    <source>
        <dbReference type="Pfam" id="PF02470"/>
    </source>
</evidence>
<evidence type="ECO:0000313" key="5">
    <source>
        <dbReference type="Proteomes" id="UP001601992"/>
    </source>
</evidence>
<sequence length="341" mass="35846">MKRLSHFRAGRVGIVGLVMTVAICLVALQFDRIPMLNTPTLTYSAMFSDASGLLTGDDVSAAGVQVGTVTDIAVDTGLAKVTFSVNNAIALGNSTTAAIKTTSLLGKRSIEITPSGSGRMRPHGVIPIERTRSGYTLPNILNEATDAIRDIDLGQLTQALDSASDVLIAAAPQVGPALDGMKRLAQTVNERDRALRQLLSGAQQVTSVLADRAPQVNKLLLDGNSLLGELQVRSQALGGLITGITRLSQQLSGTVHEDNAALTPALSKLGQVLTLLNNNRDNISQSIQGLSTYIGTLGDAVASGPYFYAYIQNLVPGDYTQPLLNTVFGLPPAPLPIPQVK</sequence>
<keyword evidence="1" id="KW-0472">Membrane</keyword>
<dbReference type="PRINTS" id="PR01782">
    <property type="entry name" value="MCEVIRFACTOR"/>
</dbReference>
<name>A0ABW6S962_9NOCA</name>
<dbReference type="Proteomes" id="UP001601992">
    <property type="component" value="Unassembled WGS sequence"/>
</dbReference>
<accession>A0ABW6S962</accession>
<protein>
    <submittedName>
        <fullName evidence="4">MCE family protein</fullName>
    </submittedName>
</protein>
<dbReference type="InterPro" id="IPR024516">
    <property type="entry name" value="Mce_C"/>
</dbReference>
<dbReference type="InterPro" id="IPR005693">
    <property type="entry name" value="Mce"/>
</dbReference>
<organism evidence="4 5">
    <name type="scientific">Nocardia jiangxiensis</name>
    <dbReference type="NCBI Taxonomy" id="282685"/>
    <lineage>
        <taxon>Bacteria</taxon>
        <taxon>Bacillati</taxon>
        <taxon>Actinomycetota</taxon>
        <taxon>Actinomycetes</taxon>
        <taxon>Mycobacteriales</taxon>
        <taxon>Nocardiaceae</taxon>
        <taxon>Nocardia</taxon>
    </lineage>
</organism>
<feature type="transmembrane region" description="Helical" evidence="1">
    <location>
        <begin position="12"/>
        <end position="30"/>
    </location>
</feature>
<comment type="caution">
    <text evidence="4">The sequence shown here is derived from an EMBL/GenBank/DDBJ whole genome shotgun (WGS) entry which is preliminary data.</text>
</comment>
<dbReference type="EMBL" id="JBIAQY010000015">
    <property type="protein sequence ID" value="MFF3572802.1"/>
    <property type="molecule type" value="Genomic_DNA"/>
</dbReference>
<evidence type="ECO:0000259" key="3">
    <source>
        <dbReference type="Pfam" id="PF11887"/>
    </source>
</evidence>
<dbReference type="RefSeq" id="WP_040822301.1">
    <property type="nucleotide sequence ID" value="NZ_JBIAQY010000015.1"/>
</dbReference>
<dbReference type="PANTHER" id="PTHR33371:SF18">
    <property type="entry name" value="MCE-FAMILY PROTEIN MCE3C"/>
    <property type="match status" value="1"/>
</dbReference>
<proteinExistence type="predicted"/>